<reference evidence="2" key="2">
    <citation type="submission" date="2014-07" db="EMBL/GenBank/DDBJ databases">
        <authorList>
            <person name="Hull J."/>
        </authorList>
    </citation>
    <scope>NUCLEOTIDE SEQUENCE</scope>
</reference>
<organism evidence="2">
    <name type="scientific">Lygus hesperus</name>
    <name type="common">Western plant bug</name>
    <dbReference type="NCBI Taxonomy" id="30085"/>
    <lineage>
        <taxon>Eukaryota</taxon>
        <taxon>Metazoa</taxon>
        <taxon>Ecdysozoa</taxon>
        <taxon>Arthropoda</taxon>
        <taxon>Hexapoda</taxon>
        <taxon>Insecta</taxon>
        <taxon>Pterygota</taxon>
        <taxon>Neoptera</taxon>
        <taxon>Paraneoptera</taxon>
        <taxon>Hemiptera</taxon>
        <taxon>Heteroptera</taxon>
        <taxon>Panheteroptera</taxon>
        <taxon>Cimicomorpha</taxon>
        <taxon>Miridae</taxon>
        <taxon>Mirini</taxon>
        <taxon>Lygus</taxon>
    </lineage>
</organism>
<proteinExistence type="predicted"/>
<keyword evidence="2" id="KW-0687">Ribonucleoprotein</keyword>
<dbReference type="Pfam" id="PF18701">
    <property type="entry name" value="DUF5641"/>
    <property type="match status" value="1"/>
</dbReference>
<evidence type="ECO:0000313" key="2">
    <source>
        <dbReference type="EMBL" id="JAG11124.1"/>
    </source>
</evidence>
<protein>
    <submittedName>
        <fullName evidence="2">30S ribosomal protein S8</fullName>
    </submittedName>
</protein>
<dbReference type="GO" id="GO:0015074">
    <property type="term" value="P:DNA integration"/>
    <property type="evidence" value="ECO:0007669"/>
    <property type="project" value="InterPro"/>
</dbReference>
<dbReference type="Gene3D" id="3.30.420.10">
    <property type="entry name" value="Ribonuclease H-like superfamily/Ribonuclease H"/>
    <property type="match status" value="1"/>
</dbReference>
<dbReference type="PANTHER" id="PTHR47331:SF2">
    <property type="match status" value="1"/>
</dbReference>
<dbReference type="InterPro" id="IPR001584">
    <property type="entry name" value="Integrase_cat-core"/>
</dbReference>
<gene>
    <name evidence="2" type="primary">rpsH_2</name>
    <name evidence="2" type="ORF">CM83_55302</name>
</gene>
<dbReference type="PROSITE" id="PS50994">
    <property type="entry name" value="INTEGRASE"/>
    <property type="match status" value="1"/>
</dbReference>
<dbReference type="InterPro" id="IPR040676">
    <property type="entry name" value="DUF5641"/>
</dbReference>
<sequence length="250" mass="29141">MTLRRFIARRGKPSVVFSDNAKTFLGTNNVLQSVDWEKIEEYGTTRRIRWRFNPPTAAWWGGWWERLIGMLKKILRKVLGRSRLSLEELTTLVCNCESLMNSRPLTYLSEDPQDLVPLSPAMFLLDPRDNDVAEIGVIEEQGFETRIRYRQKLRKILQKRFRSEYLGKLVNFGKSKDETRLLKVGQVVLIGQEDIRRTDWPLARVEELIPGNDGNVRLAVVRTAKGRMLRPLQRLYILEGVNSEDIKKEI</sequence>
<dbReference type="InterPro" id="IPR036397">
    <property type="entry name" value="RNaseH_sf"/>
</dbReference>
<dbReference type="PANTHER" id="PTHR47331">
    <property type="entry name" value="PHD-TYPE DOMAIN-CONTAINING PROTEIN"/>
    <property type="match status" value="1"/>
</dbReference>
<dbReference type="GO" id="GO:0005840">
    <property type="term" value="C:ribosome"/>
    <property type="evidence" value="ECO:0007669"/>
    <property type="project" value="UniProtKB-KW"/>
</dbReference>
<feature type="domain" description="Integrase catalytic" evidence="1">
    <location>
        <begin position="1"/>
        <end position="128"/>
    </location>
</feature>
<reference evidence="2" key="1">
    <citation type="journal article" date="2014" name="PLoS ONE">
        <title>Transcriptome-Based Identification of ABC Transporters in the Western Tarnished Plant Bug Lygus hesperus.</title>
        <authorList>
            <person name="Hull J.J."/>
            <person name="Chaney K."/>
            <person name="Geib S.M."/>
            <person name="Fabrick J.A."/>
            <person name="Brent C.S."/>
            <person name="Walsh D."/>
            <person name="Lavine L.C."/>
        </authorList>
    </citation>
    <scope>NUCLEOTIDE SEQUENCE</scope>
</reference>
<dbReference type="SUPFAM" id="SSF53098">
    <property type="entry name" value="Ribonuclease H-like"/>
    <property type="match status" value="1"/>
</dbReference>
<dbReference type="GO" id="GO:0003676">
    <property type="term" value="F:nucleic acid binding"/>
    <property type="evidence" value="ECO:0007669"/>
    <property type="project" value="InterPro"/>
</dbReference>
<name>A0A0A9WTQ6_LYGHE</name>
<evidence type="ECO:0000259" key="1">
    <source>
        <dbReference type="PROSITE" id="PS50994"/>
    </source>
</evidence>
<accession>A0A0A9WTQ6</accession>
<dbReference type="InterPro" id="IPR012337">
    <property type="entry name" value="RNaseH-like_sf"/>
</dbReference>
<dbReference type="AlphaFoldDB" id="A0A0A9WTQ6"/>
<keyword evidence="2" id="KW-0689">Ribosomal protein</keyword>
<dbReference type="EMBL" id="GBHO01032480">
    <property type="protein sequence ID" value="JAG11124.1"/>
    <property type="molecule type" value="Transcribed_RNA"/>
</dbReference>